<evidence type="ECO:0000256" key="4">
    <source>
        <dbReference type="SAM" id="SignalP"/>
    </source>
</evidence>
<dbReference type="GO" id="GO:0004869">
    <property type="term" value="F:cysteine-type endopeptidase inhibitor activity"/>
    <property type="evidence" value="ECO:0007669"/>
    <property type="project" value="UniProtKB-KW"/>
</dbReference>
<dbReference type="InterPro" id="IPR036331">
    <property type="entry name" value="Chagasin-like_sf"/>
</dbReference>
<keyword evidence="4" id="KW-0732">Signal</keyword>
<geneLocation type="plasmid" evidence="6 7">
    <name>P1</name>
</geneLocation>
<keyword evidence="2" id="KW-0789">Thiol protease inhibitor</keyword>
<proteinExistence type="predicted"/>
<feature type="chain" id="PRO_5003612589" description="Proteinase inhibitor I42 chagasin domain-containing protein" evidence="4">
    <location>
        <begin position="23"/>
        <end position="155"/>
    </location>
</feature>
<dbReference type="SUPFAM" id="SSF141066">
    <property type="entry name" value="ICP-like"/>
    <property type="match status" value="1"/>
</dbReference>
<keyword evidence="1" id="KW-0646">Protease inhibitor</keyword>
<dbReference type="Gene3D" id="2.60.40.2020">
    <property type="match status" value="1"/>
</dbReference>
<keyword evidence="7" id="KW-1185">Reference proteome</keyword>
<dbReference type="Proteomes" id="UP000007575">
    <property type="component" value="Plasmid P1"/>
</dbReference>
<dbReference type="AlphaFoldDB" id="H8H061"/>
<evidence type="ECO:0000313" key="6">
    <source>
        <dbReference type="EMBL" id="AFD27113.1"/>
    </source>
</evidence>
<dbReference type="Pfam" id="PF09394">
    <property type="entry name" value="Inhibitor_I42"/>
    <property type="match status" value="1"/>
</dbReference>
<evidence type="ECO:0000259" key="5">
    <source>
        <dbReference type="Pfam" id="PF09394"/>
    </source>
</evidence>
<accession>H8H061</accession>
<reference evidence="6 7" key="1">
    <citation type="journal article" date="2012" name="PLoS ONE">
        <title>Genome sequence and transcriptome analysis of the radioresistant bacterium Deinococcus gobiensis: insights into the extreme environmental adaptations.</title>
        <authorList>
            <person name="Yuan M."/>
            <person name="Chen M."/>
            <person name="Zhang W."/>
            <person name="Lu W."/>
            <person name="Wang J."/>
            <person name="Yang M."/>
            <person name="Zhao P."/>
            <person name="Tang R."/>
            <person name="Li X."/>
            <person name="Hao Y."/>
            <person name="Zhou Z."/>
            <person name="Zhan Y."/>
            <person name="Yu H."/>
            <person name="Teng C."/>
            <person name="Yan Y."/>
            <person name="Ping S."/>
            <person name="Wang Y."/>
            <person name="Lin M."/>
        </authorList>
    </citation>
    <scope>NUCLEOTIDE SEQUENCE [LARGE SCALE GENOMIC DNA]</scope>
    <source>
        <strain evidence="7">DSM 21396 / JCM 16679 / CGMCC 1.7299 / I-0</strain>
        <plasmid evidence="6">P1</plasmid>
    </source>
</reference>
<dbReference type="OrthoDB" id="70032at2"/>
<evidence type="ECO:0000313" key="7">
    <source>
        <dbReference type="Proteomes" id="UP000007575"/>
    </source>
</evidence>
<sequence>MGFMKLLRLLLCTLGLTTAALATSGAGAGAAGMSVPRTVQVQPGMGTTLTVQAGDVLRFVLPDAPGTGYTWRALEVDGEYLALVGKTHAAQAAPAGPPVVGGPGPDLVYVYRVVKTPRSGRRAAGPARGVRAAAARTPGPRPKVSATLFYLIPGP</sequence>
<feature type="region of interest" description="Disordered" evidence="3">
    <location>
        <begin position="120"/>
        <end position="139"/>
    </location>
</feature>
<evidence type="ECO:0000256" key="3">
    <source>
        <dbReference type="SAM" id="MobiDB-lite"/>
    </source>
</evidence>
<dbReference type="EMBL" id="CP002192">
    <property type="protein sequence ID" value="AFD27113.1"/>
    <property type="molecule type" value="Genomic_DNA"/>
</dbReference>
<feature type="domain" description="Proteinase inhibitor I42 chagasin" evidence="5">
    <location>
        <begin position="50"/>
        <end position="107"/>
    </location>
</feature>
<feature type="signal peptide" evidence="4">
    <location>
        <begin position="1"/>
        <end position="22"/>
    </location>
</feature>
<evidence type="ECO:0000256" key="1">
    <source>
        <dbReference type="ARBA" id="ARBA00022690"/>
    </source>
</evidence>
<keyword evidence="6" id="KW-0614">Plasmid</keyword>
<dbReference type="PATRIC" id="fig|745776.4.peg.3267"/>
<dbReference type="KEGG" id="dgo:DGo_PA0227"/>
<gene>
    <name evidence="6" type="ordered locus">DGo_PA0227</name>
</gene>
<name>H8H061_DEIGI</name>
<feature type="compositionally biased region" description="Low complexity" evidence="3">
    <location>
        <begin position="122"/>
        <end position="138"/>
    </location>
</feature>
<organism evidence="6 7">
    <name type="scientific">Deinococcus gobiensis (strain DSM 21396 / JCM 16679 / CGMCC 1.7299 / I-0)</name>
    <dbReference type="NCBI Taxonomy" id="745776"/>
    <lineage>
        <taxon>Bacteria</taxon>
        <taxon>Thermotogati</taxon>
        <taxon>Deinococcota</taxon>
        <taxon>Deinococci</taxon>
        <taxon>Deinococcales</taxon>
        <taxon>Deinococcaceae</taxon>
        <taxon>Deinococcus</taxon>
    </lineage>
</organism>
<dbReference type="InterPro" id="IPR018990">
    <property type="entry name" value="Prot_inh_I42_chagasin"/>
</dbReference>
<protein>
    <recommendedName>
        <fullName evidence="5">Proteinase inhibitor I42 chagasin domain-containing protein</fullName>
    </recommendedName>
</protein>
<dbReference type="HOGENOM" id="CLU_1692602_0_0_0"/>
<evidence type="ECO:0000256" key="2">
    <source>
        <dbReference type="ARBA" id="ARBA00022704"/>
    </source>
</evidence>